<dbReference type="GO" id="GO:0004672">
    <property type="term" value="F:protein kinase activity"/>
    <property type="evidence" value="ECO:0007669"/>
    <property type="project" value="InterPro"/>
</dbReference>
<name>A0A1J1LTR1_9CYAN</name>
<dbReference type="CDD" id="cd14014">
    <property type="entry name" value="STKc_PknB_like"/>
    <property type="match status" value="1"/>
</dbReference>
<dbReference type="SUPFAM" id="SSF56112">
    <property type="entry name" value="Protein kinase-like (PK-like)"/>
    <property type="match status" value="1"/>
</dbReference>
<dbReference type="InterPro" id="IPR001876">
    <property type="entry name" value="Znf_RanBP2"/>
</dbReference>
<dbReference type="PROSITE" id="PS50011">
    <property type="entry name" value="PROTEIN_KINASE_DOM"/>
    <property type="match status" value="1"/>
</dbReference>
<sequence>MSSWVCRFCLATNRNSATFCCACGVPVKPKPLKATNLFLPLGTQLQQANFSVGKVLGQGNFTITYMGSDNLLRRPVVIKEFFPQGCDRHILTVQPSNSITSANYQSAKSKFLDEACVISQIQHSGIVKIYTYFEENNTGYIVTEFLRGKTLLKLVAERGFLLEKEALGYIQQVGKALAVAHQANLLHLDISPENIILTDDGRVVLIEFGAAKEYATQLMRTYSVMLLTSEYAALEQYAPYAKRGYYTDIYALSATLYYLLTGKVPISAIERAKGVELIPPHRLNPDVNRGVSDAVMQGMGILVEGHFKSVRDFLNALKEVKPDSSTPTIIVKTEPSNQNAKSEKDKAYQLLKQGEKKFQSSQFEAALQSWEQALTIYRSIQQREKEAVTINAVGIAYHALGNHSKAIQYMQESLAIARETNNLREAAMALYNLSVVYRDIRDYAKAINHSQQGWVIARKINYHQLEAQSLGNLGIIYYFQGDYTQAIEHYLQLLILARNLKECQWEAAVLSGLGITYNSIGDYAKGIEYHYQALVLARERRDRLGEGSALGNLGISYHCISDYTKAIEYQEQSLKIAKEIDDHQVEGNSLGNLASVYSELGDYTRAIDFYEQQLAIARSTQDYRAAEEALGNLGKTHFVLGNYTKANEYAQQAMAVALQIQDYRGVATALNNLGGIAFYEQGGAVKAIEFFHQALIIAQKLPDRRAEQGALGNIGSAYFTLSNYTAAIDYQQQSLAIAQEIQDHEGVAASLASLGVTYSALGDYAKAIDYCQQALKITQEIQHSPRLGEALHNLGTIQFFYGNLEAAARKLREGIQVWEFLRAGLGSNDTYKVSLFERQSNTYGTLQQVLIAQNQPNAALEIAERSRARAFVELLARRLSPHPATQISISPPTIEQIQEIAKVQNATLVEYSIVDVDKLFIWVIKPTGEIAFRQIEIKPLSQQQKQAQGTSTLALENLVFKARKSIGVDEGGRDLGAISKVEAPVTNKSVYPELQQLHEILIKPIAESLPTDPNAHVIFIPQGSLFLVPFPALQNPHTNQFLVEQHTIVTSPSIQVLSLTHQPINLIQKLPLKAEDILVVGNPIMPTVPFSSSPLKPLAGAEGEAKAIASLLKTQPITGAAATKVDIVQKMSKSKLIHLATHGLLDDIKQLGVPGAIALAPSEGDNGFLTTGEILELKLNAFLIVLSCCHTGQGKITGDGVIGLSRSFMTAGVPNLIVSLWSINDRSSALLMIKFYEIFLQKGTSVAIALSQAQRWLLNATTDELLKSMITHFCLDVTHLTPTQKADLEEGLEKWRSPYYWAAFSTIGQGAMA</sequence>
<dbReference type="PANTHER" id="PTHR10098">
    <property type="entry name" value="RAPSYN-RELATED"/>
    <property type="match status" value="1"/>
</dbReference>
<keyword evidence="4" id="KW-0802">TPR repeat</keyword>
<dbReference type="EMBL" id="CZDF01000174">
    <property type="protein sequence ID" value="CUR35402.1"/>
    <property type="molecule type" value="Genomic_DNA"/>
</dbReference>
<dbReference type="InterPro" id="IPR024983">
    <property type="entry name" value="CHAT_dom"/>
</dbReference>
<keyword evidence="2" id="KW-0863">Zinc-finger</keyword>
<protein>
    <submittedName>
        <fullName evidence="6">Tetratricopeptide TPR_2 repeat protein (Modular protein)</fullName>
    </submittedName>
</protein>
<dbReference type="STRING" id="671072.PL9214670028"/>
<dbReference type="PANTHER" id="PTHR10098:SF108">
    <property type="entry name" value="TETRATRICOPEPTIDE REPEAT PROTEIN 28"/>
    <property type="match status" value="1"/>
</dbReference>
<dbReference type="InterPro" id="IPR011009">
    <property type="entry name" value="Kinase-like_dom_sf"/>
</dbReference>
<feature type="repeat" description="TPR" evidence="4">
    <location>
        <begin position="387"/>
        <end position="420"/>
    </location>
</feature>
<dbReference type="InterPro" id="IPR011990">
    <property type="entry name" value="TPR-like_helical_dom_sf"/>
</dbReference>
<feature type="repeat" description="TPR" evidence="4">
    <location>
        <begin position="507"/>
        <end position="540"/>
    </location>
</feature>
<feature type="repeat" description="TPR" evidence="4">
    <location>
        <begin position="467"/>
        <end position="500"/>
    </location>
</feature>
<dbReference type="PROSITE" id="PS00109">
    <property type="entry name" value="PROTEIN_KINASE_TYR"/>
    <property type="match status" value="1"/>
</dbReference>
<dbReference type="InterPro" id="IPR000719">
    <property type="entry name" value="Prot_kinase_dom"/>
</dbReference>
<dbReference type="Gene3D" id="1.25.40.10">
    <property type="entry name" value="Tetratricopeptide repeat domain"/>
    <property type="match status" value="4"/>
</dbReference>
<proteinExistence type="predicted"/>
<dbReference type="InterPro" id="IPR019734">
    <property type="entry name" value="TPR_rpt"/>
</dbReference>
<evidence type="ECO:0000313" key="6">
    <source>
        <dbReference type="EMBL" id="CUR35402.1"/>
    </source>
</evidence>
<keyword evidence="3" id="KW-0862">Zinc</keyword>
<evidence type="ECO:0000256" key="2">
    <source>
        <dbReference type="ARBA" id="ARBA00022771"/>
    </source>
</evidence>
<accession>A0A1J1LTR1</accession>
<dbReference type="GO" id="GO:0008270">
    <property type="term" value="F:zinc ion binding"/>
    <property type="evidence" value="ECO:0007669"/>
    <property type="project" value="UniProtKB-KW"/>
</dbReference>
<evidence type="ECO:0000313" key="7">
    <source>
        <dbReference type="Proteomes" id="UP000184315"/>
    </source>
</evidence>
<dbReference type="OrthoDB" id="443153at2"/>
<evidence type="ECO:0000259" key="5">
    <source>
        <dbReference type="PROSITE" id="PS50011"/>
    </source>
</evidence>
<dbReference type="Gene3D" id="1.10.510.10">
    <property type="entry name" value="Transferase(Phosphotransferase) domain 1"/>
    <property type="match status" value="1"/>
</dbReference>
<dbReference type="GO" id="GO:0005524">
    <property type="term" value="F:ATP binding"/>
    <property type="evidence" value="ECO:0007669"/>
    <property type="project" value="InterPro"/>
</dbReference>
<feature type="domain" description="Protein kinase" evidence="5">
    <location>
        <begin position="50"/>
        <end position="337"/>
    </location>
</feature>
<evidence type="ECO:0000256" key="4">
    <source>
        <dbReference type="PROSITE-ProRule" id="PRU00339"/>
    </source>
</evidence>
<organism evidence="6 7">
    <name type="scientific">Planktothrix tepida PCC 9214</name>
    <dbReference type="NCBI Taxonomy" id="671072"/>
    <lineage>
        <taxon>Bacteria</taxon>
        <taxon>Bacillati</taxon>
        <taxon>Cyanobacteriota</taxon>
        <taxon>Cyanophyceae</taxon>
        <taxon>Oscillatoriophycideae</taxon>
        <taxon>Oscillatoriales</taxon>
        <taxon>Microcoleaceae</taxon>
        <taxon>Planktothrix</taxon>
    </lineage>
</organism>
<reference evidence="7" key="1">
    <citation type="submission" date="2015-10" db="EMBL/GenBank/DDBJ databases">
        <authorList>
            <person name="Regsiter A."/>
            <person name="william w."/>
        </authorList>
    </citation>
    <scope>NUCLEOTIDE SEQUENCE [LARGE SCALE GENOMIC DNA]</scope>
</reference>
<dbReference type="SMART" id="SM00028">
    <property type="entry name" value="TPR"/>
    <property type="match status" value="12"/>
</dbReference>
<keyword evidence="7" id="KW-1185">Reference proteome</keyword>
<evidence type="ECO:0000256" key="1">
    <source>
        <dbReference type="ARBA" id="ARBA00022723"/>
    </source>
</evidence>
<dbReference type="Pfam" id="PF13424">
    <property type="entry name" value="TPR_12"/>
    <property type="match status" value="5"/>
</dbReference>
<dbReference type="PROSITE" id="PS01358">
    <property type="entry name" value="ZF_RANBP2_1"/>
    <property type="match status" value="1"/>
</dbReference>
<feature type="repeat" description="TPR" evidence="4">
    <location>
        <begin position="748"/>
        <end position="781"/>
    </location>
</feature>
<dbReference type="Pfam" id="PF12770">
    <property type="entry name" value="CHAT"/>
    <property type="match status" value="1"/>
</dbReference>
<dbReference type="Pfam" id="PF00069">
    <property type="entry name" value="Pkinase"/>
    <property type="match status" value="1"/>
</dbReference>
<dbReference type="PROSITE" id="PS50005">
    <property type="entry name" value="TPR"/>
    <property type="match status" value="5"/>
</dbReference>
<keyword evidence="1" id="KW-0479">Metal-binding</keyword>
<feature type="repeat" description="TPR" evidence="4">
    <location>
        <begin position="587"/>
        <end position="620"/>
    </location>
</feature>
<gene>
    <name evidence="6" type="ORF">PL9214670028</name>
</gene>
<dbReference type="Proteomes" id="UP000184315">
    <property type="component" value="Unassembled WGS sequence"/>
</dbReference>
<evidence type="ECO:0000256" key="3">
    <source>
        <dbReference type="ARBA" id="ARBA00022833"/>
    </source>
</evidence>
<dbReference type="InterPro" id="IPR008266">
    <property type="entry name" value="Tyr_kinase_AS"/>
</dbReference>
<dbReference type="SUPFAM" id="SSF48452">
    <property type="entry name" value="TPR-like"/>
    <property type="match status" value="3"/>
</dbReference>